<dbReference type="InterPro" id="IPR014026">
    <property type="entry name" value="UDP-Glc/GDP-Man_DH_dimer"/>
</dbReference>
<keyword evidence="2" id="KW-0560">Oxidoreductase</keyword>
<dbReference type="InterPro" id="IPR028359">
    <property type="entry name" value="UDP_ManNAc/GlcNAc_DH"/>
</dbReference>
<comment type="caution">
    <text evidence="6">The sequence shown here is derived from an EMBL/GenBank/DDBJ whole genome shotgun (WGS) entry which is preliminary data.</text>
</comment>
<dbReference type="EMBL" id="JAAQTL010000001">
    <property type="protein sequence ID" value="NID14547.1"/>
    <property type="molecule type" value="Genomic_DNA"/>
</dbReference>
<reference evidence="6 7" key="1">
    <citation type="journal article" date="2006" name="Int. J. Syst. Evol. Microbiol.">
        <title>Dyella yeojuensis sp. nov., isolated from greenhouse soil in Korea.</title>
        <authorList>
            <person name="Kim B.Y."/>
            <person name="Weon H.Y."/>
            <person name="Lee K.H."/>
            <person name="Seok S.J."/>
            <person name="Kwon S.W."/>
            <person name="Go S.J."/>
            <person name="Stackebrandt E."/>
        </authorList>
    </citation>
    <scope>NUCLEOTIDE SEQUENCE [LARGE SCALE GENOMIC DNA]</scope>
    <source>
        <strain evidence="6 7">DSM 17673</strain>
    </source>
</reference>
<dbReference type="SUPFAM" id="SSF52413">
    <property type="entry name" value="UDP-glucose/GDP-mannose dehydrogenase C-terminal domain"/>
    <property type="match status" value="1"/>
</dbReference>
<evidence type="ECO:0000256" key="1">
    <source>
        <dbReference type="ARBA" id="ARBA00006601"/>
    </source>
</evidence>
<keyword evidence="3" id="KW-0520">NAD</keyword>
<evidence type="ECO:0000313" key="7">
    <source>
        <dbReference type="Proteomes" id="UP000518878"/>
    </source>
</evidence>
<dbReference type="GO" id="GO:0016616">
    <property type="term" value="F:oxidoreductase activity, acting on the CH-OH group of donors, NAD or NADP as acceptor"/>
    <property type="evidence" value="ECO:0007669"/>
    <property type="project" value="InterPro"/>
</dbReference>
<name>A0A7X5QSM2_9GAMM</name>
<comment type="similarity">
    <text evidence="1 4">Belongs to the UDP-glucose/GDP-mannose dehydrogenase family.</text>
</comment>
<organism evidence="6 7">
    <name type="scientific">Luteibacter yeojuensis</name>
    <dbReference type="NCBI Taxonomy" id="345309"/>
    <lineage>
        <taxon>Bacteria</taxon>
        <taxon>Pseudomonadati</taxon>
        <taxon>Pseudomonadota</taxon>
        <taxon>Gammaproteobacteria</taxon>
        <taxon>Lysobacterales</taxon>
        <taxon>Rhodanobacteraceae</taxon>
        <taxon>Luteibacter</taxon>
    </lineage>
</organism>
<sequence length="457" mass="49158">MDTESRRTAAGTAGVAEPIANARPWGTPAGFVDRPLETVRVGIVGLGYVGLPLAVEFGKRYATVGFDIRPGRIEELRAGHDATLEVDAAELAEASRLGYSSRLEDLAGCDVYIVTVPTPIDEARRPDLTPLVRASETLAKVLKPGDVVVYESTVYPGCTEEICVPILERGSGLVFNRDFFAGYSPERINPGDKTHRVSSILKVTSGSTPEAADFVDALYRSVIGAGTHRASCLKVAEAAKVIENTQRDLNIALVNDLAILFNKLGIDTLEVLEAAGTKWNFLPFRPGLVGGHCISVDPYYLTHKAQQVGHHPDVILAGRRTNDGMGPYIAGELVKLMVRKGINPVHARVLVLGLAFKENCPDLRNTRVVDIVGALGGYGVAVDVHDPWVRAADARHEYDIDPVAEPAHGAYDAVVVAVGHREFVAMGAEGIRAFGKPLSVVYDVKYVLPRDAVDGRL</sequence>
<evidence type="ECO:0000256" key="4">
    <source>
        <dbReference type="PIRNR" id="PIRNR000124"/>
    </source>
</evidence>
<dbReference type="Gene3D" id="3.40.50.720">
    <property type="entry name" value="NAD(P)-binding Rossmann-like Domain"/>
    <property type="match status" value="2"/>
</dbReference>
<protein>
    <submittedName>
        <fullName evidence="6">Vi polysaccharide biosynthesis UDP-N-acetylglucosamine C-6 dehydrogenase TviB</fullName>
    </submittedName>
</protein>
<dbReference type="GO" id="GO:0000271">
    <property type="term" value="P:polysaccharide biosynthetic process"/>
    <property type="evidence" value="ECO:0007669"/>
    <property type="project" value="InterPro"/>
</dbReference>
<evidence type="ECO:0000256" key="3">
    <source>
        <dbReference type="ARBA" id="ARBA00023027"/>
    </source>
</evidence>
<evidence type="ECO:0000256" key="2">
    <source>
        <dbReference type="ARBA" id="ARBA00023002"/>
    </source>
</evidence>
<dbReference type="Pfam" id="PF03720">
    <property type="entry name" value="UDPG_MGDP_dh_C"/>
    <property type="match status" value="1"/>
</dbReference>
<dbReference type="SUPFAM" id="SSF48179">
    <property type="entry name" value="6-phosphogluconate dehydrogenase C-terminal domain-like"/>
    <property type="match status" value="1"/>
</dbReference>
<dbReference type="NCBIfam" id="NF011729">
    <property type="entry name" value="PRK15182.1"/>
    <property type="match status" value="1"/>
</dbReference>
<dbReference type="PANTHER" id="PTHR43491">
    <property type="entry name" value="UDP-N-ACETYL-D-MANNOSAMINE DEHYDROGENASE"/>
    <property type="match status" value="1"/>
</dbReference>
<dbReference type="PANTHER" id="PTHR43491:SF2">
    <property type="entry name" value="UDP-N-ACETYL-D-MANNOSAMINE DEHYDROGENASE"/>
    <property type="match status" value="1"/>
</dbReference>
<dbReference type="InterPro" id="IPR017476">
    <property type="entry name" value="UDP-Glc/GDP-Man"/>
</dbReference>
<dbReference type="Pfam" id="PF03721">
    <property type="entry name" value="UDPG_MGDP_dh_N"/>
    <property type="match status" value="1"/>
</dbReference>
<evidence type="ECO:0000259" key="5">
    <source>
        <dbReference type="SMART" id="SM00984"/>
    </source>
</evidence>
<dbReference type="GO" id="GO:0016628">
    <property type="term" value="F:oxidoreductase activity, acting on the CH-CH group of donors, NAD or NADP as acceptor"/>
    <property type="evidence" value="ECO:0007669"/>
    <property type="project" value="InterPro"/>
</dbReference>
<dbReference type="InterPro" id="IPR036291">
    <property type="entry name" value="NAD(P)-bd_dom_sf"/>
</dbReference>
<dbReference type="InterPro" id="IPR014027">
    <property type="entry name" value="UDP-Glc/GDP-Man_DH_C"/>
</dbReference>
<dbReference type="GO" id="GO:0051287">
    <property type="term" value="F:NAD binding"/>
    <property type="evidence" value="ECO:0007669"/>
    <property type="project" value="InterPro"/>
</dbReference>
<gene>
    <name evidence="6" type="primary">tviB</name>
    <name evidence="6" type="ORF">HBF32_03595</name>
</gene>
<dbReference type="PIRSF" id="PIRSF500136">
    <property type="entry name" value="UDP_ManNAc_DH"/>
    <property type="match status" value="1"/>
</dbReference>
<dbReference type="AlphaFoldDB" id="A0A7X5QSM2"/>
<dbReference type="SUPFAM" id="SSF51735">
    <property type="entry name" value="NAD(P)-binding Rossmann-fold domains"/>
    <property type="match status" value="1"/>
</dbReference>
<dbReference type="PIRSF" id="PIRSF000124">
    <property type="entry name" value="UDPglc_GDPman_dh"/>
    <property type="match status" value="1"/>
</dbReference>
<proteinExistence type="inferred from homology"/>
<accession>A0A7X5QSM2</accession>
<dbReference type="InterPro" id="IPR001732">
    <property type="entry name" value="UDP-Glc/GDP-Man_DH_N"/>
</dbReference>
<keyword evidence="7" id="KW-1185">Reference proteome</keyword>
<dbReference type="InterPro" id="IPR008927">
    <property type="entry name" value="6-PGluconate_DH-like_C_sf"/>
</dbReference>
<dbReference type="Pfam" id="PF00984">
    <property type="entry name" value="UDPG_MGDP_dh"/>
    <property type="match status" value="1"/>
</dbReference>
<evidence type="ECO:0000313" key="6">
    <source>
        <dbReference type="EMBL" id="NID14547.1"/>
    </source>
</evidence>
<dbReference type="InterPro" id="IPR036220">
    <property type="entry name" value="UDP-Glc/GDP-Man_DH_C_sf"/>
</dbReference>
<feature type="domain" description="UDP-glucose/GDP-mannose dehydrogenase C-terminal" evidence="5">
    <location>
        <begin position="350"/>
        <end position="450"/>
    </location>
</feature>
<dbReference type="Proteomes" id="UP000518878">
    <property type="component" value="Unassembled WGS sequence"/>
</dbReference>
<dbReference type="SMART" id="SM00984">
    <property type="entry name" value="UDPG_MGDP_dh_C"/>
    <property type="match status" value="1"/>
</dbReference>
<dbReference type="NCBIfam" id="TIGR03026">
    <property type="entry name" value="NDP-sugDHase"/>
    <property type="match status" value="1"/>
</dbReference>